<keyword evidence="1" id="KW-0732">Signal</keyword>
<name>A0ABX7NYA3_9BACT</name>
<protein>
    <submittedName>
        <fullName evidence="2">Uncharacterized protein</fullName>
    </submittedName>
</protein>
<gene>
    <name evidence="2" type="ORF">JY651_45825</name>
</gene>
<dbReference type="RefSeq" id="WP_206723943.1">
    <property type="nucleotide sequence ID" value="NZ_CP071090.1"/>
</dbReference>
<keyword evidence="3" id="KW-1185">Reference proteome</keyword>
<feature type="signal peptide" evidence="1">
    <location>
        <begin position="1"/>
        <end position="25"/>
    </location>
</feature>
<proteinExistence type="predicted"/>
<dbReference type="Proteomes" id="UP000662747">
    <property type="component" value="Chromosome"/>
</dbReference>
<accession>A0ABX7NYA3</accession>
<sequence length="79" mass="8595">MSKLVAFLASSFVAAAVLVPVAAYAYGYEPGPCEISVECTTGEVVTCAGVDSCLWRYDDSHYPNFRGFVECDGYRYTCT</sequence>
<feature type="chain" id="PRO_5045147901" evidence="1">
    <location>
        <begin position="26"/>
        <end position="79"/>
    </location>
</feature>
<organism evidence="2 3">
    <name type="scientific">Pyxidicoccus parkwayensis</name>
    <dbReference type="NCBI Taxonomy" id="2813578"/>
    <lineage>
        <taxon>Bacteria</taxon>
        <taxon>Pseudomonadati</taxon>
        <taxon>Myxococcota</taxon>
        <taxon>Myxococcia</taxon>
        <taxon>Myxococcales</taxon>
        <taxon>Cystobacterineae</taxon>
        <taxon>Myxococcaceae</taxon>
        <taxon>Pyxidicoccus</taxon>
    </lineage>
</organism>
<evidence type="ECO:0000313" key="3">
    <source>
        <dbReference type="Proteomes" id="UP000662747"/>
    </source>
</evidence>
<dbReference type="EMBL" id="CP071090">
    <property type="protein sequence ID" value="QSQ22366.1"/>
    <property type="molecule type" value="Genomic_DNA"/>
</dbReference>
<reference evidence="2 3" key="1">
    <citation type="submission" date="2021-02" db="EMBL/GenBank/DDBJ databases">
        <title>De Novo genome assembly of isolated myxobacteria.</title>
        <authorList>
            <person name="Stevens D.C."/>
        </authorList>
    </citation>
    <scope>NUCLEOTIDE SEQUENCE [LARGE SCALE GENOMIC DNA]</scope>
    <source>
        <strain evidence="3">SCPEA02</strain>
    </source>
</reference>
<evidence type="ECO:0000256" key="1">
    <source>
        <dbReference type="SAM" id="SignalP"/>
    </source>
</evidence>
<evidence type="ECO:0000313" key="2">
    <source>
        <dbReference type="EMBL" id="QSQ22366.1"/>
    </source>
</evidence>